<accession>A0A7I8J703</accession>
<dbReference type="AlphaFoldDB" id="A0A7I8J703"/>
<evidence type="ECO:0000313" key="2">
    <source>
        <dbReference type="Proteomes" id="UP001189122"/>
    </source>
</evidence>
<organism evidence="1">
    <name type="scientific">Spirodela intermedia</name>
    <name type="common">Intermediate duckweed</name>
    <dbReference type="NCBI Taxonomy" id="51605"/>
    <lineage>
        <taxon>Eukaryota</taxon>
        <taxon>Viridiplantae</taxon>
        <taxon>Streptophyta</taxon>
        <taxon>Embryophyta</taxon>
        <taxon>Tracheophyta</taxon>
        <taxon>Spermatophyta</taxon>
        <taxon>Magnoliopsida</taxon>
        <taxon>Liliopsida</taxon>
        <taxon>Araceae</taxon>
        <taxon>Lemnoideae</taxon>
        <taxon>Spirodela</taxon>
    </lineage>
</organism>
<proteinExistence type="predicted"/>
<evidence type="ECO:0000313" key="1">
    <source>
        <dbReference type="EMBL" id="CAA2626525.1"/>
    </source>
</evidence>
<dbReference type="InterPro" id="IPR036758">
    <property type="entry name" value="At5g01610-like"/>
</dbReference>
<dbReference type="PANTHER" id="PTHR31676:SF201">
    <property type="entry name" value="OS01G0210600 PROTEIN"/>
    <property type="match status" value="1"/>
</dbReference>
<dbReference type="SUPFAM" id="SSF141562">
    <property type="entry name" value="At5g01610-like"/>
    <property type="match status" value="2"/>
</dbReference>
<dbReference type="Gene3D" id="2.30.240.10">
    <property type="entry name" value="At5g01610-like"/>
    <property type="match status" value="2"/>
</dbReference>
<reference evidence="1 2" key="1">
    <citation type="submission" date="2019-12" db="EMBL/GenBank/DDBJ databases">
        <authorList>
            <person name="Scholz U."/>
            <person name="Mascher M."/>
            <person name="Fiebig A."/>
        </authorList>
    </citation>
    <scope>NUCLEOTIDE SEQUENCE</scope>
</reference>
<dbReference type="InterPro" id="IPR007493">
    <property type="entry name" value="DUF538"/>
</dbReference>
<dbReference type="Proteomes" id="UP001189122">
    <property type="component" value="Unassembled WGS sequence"/>
</dbReference>
<protein>
    <submittedName>
        <fullName evidence="1">Uncharacterized protein</fullName>
    </submittedName>
</protein>
<dbReference type="Pfam" id="PF04398">
    <property type="entry name" value="DUF538"/>
    <property type="match status" value="2"/>
</dbReference>
<sequence>MAQQTIEAHRPGAEIYTGDDLCRQKAIDLLEELNLPRGLLPIENVEEIGINRQTGFVWLRQKKALNYTFRKAGRLVSYGAEVTGFVEDRRMRRVTGVKSREMLVWIPLGEFFVNPKDSTNHLQDARGTLEDLPGLGLRARGAGKPEINCVVQDFKIYTGDDLCRQKAIDLLEELNLPRGLPHRERRGDRHQPSDRLRVTGFVEDRRMRRVTGVKSREMLIWIPLGEFFVNPKDTTKITFRTPAGLSKTYPASAFELEEQGNQRLLA</sequence>
<keyword evidence="2" id="KW-1185">Reference proteome</keyword>
<dbReference type="EMBL" id="CACRZD030000009">
    <property type="protein sequence ID" value="CAA6665834.1"/>
    <property type="molecule type" value="Genomic_DNA"/>
</dbReference>
<name>A0A7I8J703_SPIIN</name>
<gene>
    <name evidence="1" type="ORF">SI7747_09012223</name>
</gene>
<dbReference type="EMBL" id="LR743596">
    <property type="protein sequence ID" value="CAA2626525.1"/>
    <property type="molecule type" value="Genomic_DNA"/>
</dbReference>
<dbReference type="PANTHER" id="PTHR31676">
    <property type="entry name" value="T31J12.3 PROTEIN-RELATED"/>
    <property type="match status" value="1"/>
</dbReference>